<dbReference type="AlphaFoldDB" id="A0A4P9XA57"/>
<evidence type="ECO:0000256" key="1">
    <source>
        <dbReference type="SAM" id="MobiDB-lite"/>
    </source>
</evidence>
<feature type="compositionally biased region" description="Low complexity" evidence="1">
    <location>
        <begin position="353"/>
        <end position="373"/>
    </location>
</feature>
<reference evidence="4" key="1">
    <citation type="journal article" date="2018" name="Nat. Microbiol.">
        <title>Leveraging single-cell genomics to expand the fungal tree of life.</title>
        <authorList>
            <person name="Ahrendt S.R."/>
            <person name="Quandt C.A."/>
            <person name="Ciobanu D."/>
            <person name="Clum A."/>
            <person name="Salamov A."/>
            <person name="Andreopoulos B."/>
            <person name="Cheng J.F."/>
            <person name="Woyke T."/>
            <person name="Pelin A."/>
            <person name="Henrissat B."/>
            <person name="Reynolds N.K."/>
            <person name="Benny G.L."/>
            <person name="Smith M.E."/>
            <person name="James T.Y."/>
            <person name="Grigoriev I.V."/>
        </authorList>
    </citation>
    <scope>NUCLEOTIDE SEQUENCE [LARGE SCALE GENOMIC DNA]</scope>
    <source>
        <strain evidence="4">ATCC 52028</strain>
    </source>
</reference>
<organism evidence="3 4">
    <name type="scientific">Caulochytrium protostelioides</name>
    <dbReference type="NCBI Taxonomy" id="1555241"/>
    <lineage>
        <taxon>Eukaryota</taxon>
        <taxon>Fungi</taxon>
        <taxon>Fungi incertae sedis</taxon>
        <taxon>Chytridiomycota</taxon>
        <taxon>Chytridiomycota incertae sedis</taxon>
        <taxon>Chytridiomycetes</taxon>
        <taxon>Caulochytriales</taxon>
        <taxon>Caulochytriaceae</taxon>
        <taxon>Caulochytrium</taxon>
    </lineage>
</organism>
<accession>A0A4P9XA57</accession>
<name>A0A4P9XA57_9FUNG</name>
<keyword evidence="2" id="KW-0472">Membrane</keyword>
<keyword evidence="4" id="KW-1185">Reference proteome</keyword>
<evidence type="ECO:0000313" key="4">
    <source>
        <dbReference type="Proteomes" id="UP000274922"/>
    </source>
</evidence>
<feature type="compositionally biased region" description="Basic residues" evidence="1">
    <location>
        <begin position="464"/>
        <end position="473"/>
    </location>
</feature>
<feature type="transmembrane region" description="Helical" evidence="2">
    <location>
        <begin position="47"/>
        <end position="65"/>
    </location>
</feature>
<protein>
    <submittedName>
        <fullName evidence="3">Uncharacterized protein</fullName>
    </submittedName>
</protein>
<evidence type="ECO:0000313" key="3">
    <source>
        <dbReference type="EMBL" id="RKP02254.1"/>
    </source>
</evidence>
<evidence type="ECO:0000256" key="2">
    <source>
        <dbReference type="SAM" id="Phobius"/>
    </source>
</evidence>
<feature type="transmembrane region" description="Helical" evidence="2">
    <location>
        <begin position="206"/>
        <end position="229"/>
    </location>
</feature>
<gene>
    <name evidence="3" type="ORF">CXG81DRAFT_25117</name>
</gene>
<dbReference type="EMBL" id="ML014148">
    <property type="protein sequence ID" value="RKP02254.1"/>
    <property type="molecule type" value="Genomic_DNA"/>
</dbReference>
<feature type="region of interest" description="Disordered" evidence="1">
    <location>
        <begin position="335"/>
        <end position="473"/>
    </location>
</feature>
<dbReference type="Proteomes" id="UP000274922">
    <property type="component" value="Unassembled WGS sequence"/>
</dbReference>
<feature type="compositionally biased region" description="Low complexity" evidence="1">
    <location>
        <begin position="434"/>
        <end position="443"/>
    </location>
</feature>
<sequence length="473" mass="49012">MGVENTFTAVTAAAAAAASTSSRMGAPPAYPFAYAWEHVRGTHDHPTLVLLVAILHSLVTAQIVLTQAPRPQSALHALLQHMTLGLGGSMATTFLLARPWPLLSNPMVLIVYLLGPALALLVHRAARHVRMPGSDVDATSAADATGTTTSEAAATAADATGAALPDAPYPEPLLGLVPRPLALSVDAFVRAAAADNMILAARARGLPLLSQMLLGMTASCAGGLVFWWVWRGAPGRSLGPAAQVMAAATALSACFHTLVSASPDALTRQGIAARLPIPPALAAGVHALLVTIRAVSPRDFAVMLTALAVAGFHYTQPLAAAVPRNPKDALAAVTKKVRAPRSPDRILTPAEIASARRPSRAPRVLRLARAGPASESDSSTAHDATTPEAPVAGSRAGRYRAGGKFPRRLDDSGDDEYSELPRVIATPTRRRRAAAAAAAAAAATSTETQTEADPLMSLSSASSTRRRTRSRGR</sequence>
<keyword evidence="2" id="KW-0812">Transmembrane</keyword>
<feature type="transmembrane region" description="Helical" evidence="2">
    <location>
        <begin position="103"/>
        <end position="122"/>
    </location>
</feature>
<keyword evidence="2" id="KW-1133">Transmembrane helix</keyword>
<proteinExistence type="predicted"/>